<keyword evidence="5" id="KW-0276">Fatty acid metabolism</keyword>
<keyword evidence="4" id="KW-0597">Phosphoprotein</keyword>
<keyword evidence="8" id="KW-0443">Lipid metabolism</keyword>
<dbReference type="GO" id="GO:0005777">
    <property type="term" value="C:peroxisome"/>
    <property type="evidence" value="ECO:0007669"/>
    <property type="project" value="UniProtKB-SubCell"/>
</dbReference>
<dbReference type="Pfam" id="PF13561">
    <property type="entry name" value="adh_short_C2"/>
    <property type="match status" value="1"/>
</dbReference>
<reference evidence="21 22" key="1">
    <citation type="journal article" date="2016" name="Nat. Commun.">
        <title>Ectomycorrhizal ecology is imprinted in the genome of the dominant symbiotic fungus Cenococcum geophilum.</title>
        <authorList>
            <consortium name="DOE Joint Genome Institute"/>
            <person name="Peter M."/>
            <person name="Kohler A."/>
            <person name="Ohm R.A."/>
            <person name="Kuo A."/>
            <person name="Krutzmann J."/>
            <person name="Morin E."/>
            <person name="Arend M."/>
            <person name="Barry K.W."/>
            <person name="Binder M."/>
            <person name="Choi C."/>
            <person name="Clum A."/>
            <person name="Copeland A."/>
            <person name="Grisel N."/>
            <person name="Haridas S."/>
            <person name="Kipfer T."/>
            <person name="LaButti K."/>
            <person name="Lindquist E."/>
            <person name="Lipzen A."/>
            <person name="Maire R."/>
            <person name="Meier B."/>
            <person name="Mihaltcheva S."/>
            <person name="Molinier V."/>
            <person name="Murat C."/>
            <person name="Poggeler S."/>
            <person name="Quandt C.A."/>
            <person name="Sperisen C."/>
            <person name="Tritt A."/>
            <person name="Tisserant E."/>
            <person name="Crous P.W."/>
            <person name="Henrissat B."/>
            <person name="Nehls U."/>
            <person name="Egli S."/>
            <person name="Spatafora J.W."/>
            <person name="Grigoriev I.V."/>
            <person name="Martin F.M."/>
        </authorList>
    </citation>
    <scope>NUCLEOTIDE SEQUENCE [LARGE SCALE GENOMIC DNA]</scope>
    <source>
        <strain evidence="21 22">CBS 207.34</strain>
    </source>
</reference>
<dbReference type="PRINTS" id="PR00081">
    <property type="entry name" value="GDHRDH"/>
</dbReference>
<keyword evidence="7" id="KW-0560">Oxidoreductase</keyword>
<dbReference type="OrthoDB" id="294295at2759"/>
<dbReference type="PANTHER" id="PTHR24317">
    <property type="entry name" value="PEROXISOMAL TRANS-2-ENOYL-COA REDUCTASE"/>
    <property type="match status" value="1"/>
</dbReference>
<evidence type="ECO:0000313" key="22">
    <source>
        <dbReference type="Proteomes" id="UP000250140"/>
    </source>
</evidence>
<evidence type="ECO:0000256" key="3">
    <source>
        <dbReference type="ARBA" id="ARBA00022516"/>
    </source>
</evidence>
<comment type="pathway">
    <text evidence="2">Lipid metabolism.</text>
</comment>
<comment type="catalytic activity">
    <reaction evidence="16">
        <text>(2E)-tetradecenoyl-CoA + NADPH + H(+) = tetradecanoyl-CoA + NADP(+)</text>
        <dbReference type="Rhea" id="RHEA:44968"/>
        <dbReference type="ChEBI" id="CHEBI:15378"/>
        <dbReference type="ChEBI" id="CHEBI:57385"/>
        <dbReference type="ChEBI" id="CHEBI:57783"/>
        <dbReference type="ChEBI" id="CHEBI:58349"/>
        <dbReference type="ChEBI" id="CHEBI:61405"/>
    </reaction>
    <physiologicalReaction direction="left-to-right" evidence="16">
        <dbReference type="Rhea" id="RHEA:44969"/>
    </physiologicalReaction>
</comment>
<evidence type="ECO:0000256" key="8">
    <source>
        <dbReference type="ARBA" id="ARBA00023098"/>
    </source>
</evidence>
<evidence type="ECO:0000256" key="2">
    <source>
        <dbReference type="ARBA" id="ARBA00005189"/>
    </source>
</evidence>
<evidence type="ECO:0000256" key="18">
    <source>
        <dbReference type="ARBA" id="ARBA00049251"/>
    </source>
</evidence>
<evidence type="ECO:0000256" key="15">
    <source>
        <dbReference type="ARBA" id="ARBA00047570"/>
    </source>
</evidence>
<evidence type="ECO:0000256" key="14">
    <source>
        <dbReference type="ARBA" id="ARBA00041063"/>
    </source>
</evidence>
<evidence type="ECO:0000256" key="16">
    <source>
        <dbReference type="ARBA" id="ARBA00048686"/>
    </source>
</evidence>
<dbReference type="CDD" id="cd05233">
    <property type="entry name" value="SDR_c"/>
    <property type="match status" value="1"/>
</dbReference>
<dbReference type="SUPFAM" id="SSF51735">
    <property type="entry name" value="NAD(P)-binding Rossmann-fold domains"/>
    <property type="match status" value="1"/>
</dbReference>
<dbReference type="InterPro" id="IPR052388">
    <property type="entry name" value="Peroxisomal_t2-enoyl-CoA_red"/>
</dbReference>
<keyword evidence="22" id="KW-1185">Reference proteome</keyword>
<organism evidence="21 22">
    <name type="scientific">Glonium stellatum</name>
    <dbReference type="NCBI Taxonomy" id="574774"/>
    <lineage>
        <taxon>Eukaryota</taxon>
        <taxon>Fungi</taxon>
        <taxon>Dikarya</taxon>
        <taxon>Ascomycota</taxon>
        <taxon>Pezizomycotina</taxon>
        <taxon>Dothideomycetes</taxon>
        <taxon>Pleosporomycetidae</taxon>
        <taxon>Gloniales</taxon>
        <taxon>Gloniaceae</taxon>
        <taxon>Glonium</taxon>
    </lineage>
</organism>
<dbReference type="EC" id="1.3.1.38" evidence="13"/>
<comment type="catalytic activity">
    <reaction evidence="15">
        <text>(2E)-dodecenoyl-CoA + NADPH + H(+) = dodecanoyl-CoA + NADP(+)</text>
        <dbReference type="Rhea" id="RHEA:44964"/>
        <dbReference type="ChEBI" id="CHEBI:15378"/>
        <dbReference type="ChEBI" id="CHEBI:57330"/>
        <dbReference type="ChEBI" id="CHEBI:57375"/>
        <dbReference type="ChEBI" id="CHEBI:57783"/>
        <dbReference type="ChEBI" id="CHEBI:58349"/>
    </reaction>
    <physiologicalReaction direction="left-to-right" evidence="15">
        <dbReference type="Rhea" id="RHEA:44965"/>
    </physiologicalReaction>
</comment>
<comment type="function">
    <text evidence="11">Participates in chain elongation of fatty acids. Catalyzes the reduction of trans-2-enoyl-CoAs of varying chain lengths from 6:1 to 16:1, having maximum activity with 10:1 CoA. Has no 2,4-dienoyl-CoA reductase activity.</text>
</comment>
<evidence type="ECO:0000256" key="17">
    <source>
        <dbReference type="ARBA" id="ARBA00049108"/>
    </source>
</evidence>
<dbReference type="InterPro" id="IPR036291">
    <property type="entry name" value="NAD(P)-bd_dom_sf"/>
</dbReference>
<evidence type="ECO:0000256" key="9">
    <source>
        <dbReference type="ARBA" id="ARBA00023140"/>
    </source>
</evidence>
<keyword evidence="6" id="KW-0521">NADP</keyword>
<comment type="subunit">
    <text evidence="12">Interacts with PEX5, probably required to target it into peroxisomes.</text>
</comment>
<comment type="catalytic activity">
    <reaction evidence="19">
        <text>(2E)-decenoyl-CoA + NADPH + H(+) = decanoyl-CoA + NADP(+)</text>
        <dbReference type="Rhea" id="RHEA:44960"/>
        <dbReference type="ChEBI" id="CHEBI:15378"/>
        <dbReference type="ChEBI" id="CHEBI:57783"/>
        <dbReference type="ChEBI" id="CHEBI:58349"/>
        <dbReference type="ChEBI" id="CHEBI:61406"/>
        <dbReference type="ChEBI" id="CHEBI:61430"/>
    </reaction>
    <physiologicalReaction direction="left-to-right" evidence="19">
        <dbReference type="Rhea" id="RHEA:44961"/>
    </physiologicalReaction>
</comment>
<evidence type="ECO:0000256" key="4">
    <source>
        <dbReference type="ARBA" id="ARBA00022553"/>
    </source>
</evidence>
<dbReference type="Gene3D" id="3.40.50.720">
    <property type="entry name" value="NAD(P)-binding Rossmann-like Domain"/>
    <property type="match status" value="1"/>
</dbReference>
<comment type="catalytic activity">
    <reaction evidence="18">
        <text>a (2E)-enoyl-CoA + NADPH + H(+) = a 2,3-saturated acyl-CoA + NADP(+)</text>
        <dbReference type="Rhea" id="RHEA:33763"/>
        <dbReference type="ChEBI" id="CHEBI:15378"/>
        <dbReference type="ChEBI" id="CHEBI:57783"/>
        <dbReference type="ChEBI" id="CHEBI:58349"/>
        <dbReference type="ChEBI" id="CHEBI:58856"/>
        <dbReference type="ChEBI" id="CHEBI:65111"/>
        <dbReference type="EC" id="1.3.1.38"/>
    </reaction>
    <physiologicalReaction direction="left-to-right" evidence="18">
        <dbReference type="Rhea" id="RHEA:33764"/>
    </physiologicalReaction>
</comment>
<comment type="catalytic activity">
    <reaction evidence="20">
        <text>(2E)-octenoyl-CoA + NADPH + H(+) = octanoyl-CoA + NADP(+)</text>
        <dbReference type="Rhea" id="RHEA:44952"/>
        <dbReference type="ChEBI" id="CHEBI:15378"/>
        <dbReference type="ChEBI" id="CHEBI:57386"/>
        <dbReference type="ChEBI" id="CHEBI:57783"/>
        <dbReference type="ChEBI" id="CHEBI:58349"/>
        <dbReference type="ChEBI" id="CHEBI:62242"/>
    </reaction>
    <physiologicalReaction direction="left-to-right" evidence="20">
        <dbReference type="Rhea" id="RHEA:44953"/>
    </physiologicalReaction>
</comment>
<evidence type="ECO:0000256" key="5">
    <source>
        <dbReference type="ARBA" id="ARBA00022832"/>
    </source>
</evidence>
<dbReference type="InterPro" id="IPR002347">
    <property type="entry name" value="SDR_fam"/>
</dbReference>
<keyword evidence="3" id="KW-0444">Lipid biosynthesis</keyword>
<evidence type="ECO:0000256" key="12">
    <source>
        <dbReference type="ARBA" id="ARBA00038622"/>
    </source>
</evidence>
<accession>A0A8E2ETI3</accession>
<dbReference type="Proteomes" id="UP000250140">
    <property type="component" value="Unassembled WGS sequence"/>
</dbReference>
<comment type="catalytic activity">
    <reaction evidence="17">
        <text>(2E)-hexenoyl-CoA + NADPH + H(+) = hexanoyl-CoA + NADP(+)</text>
        <dbReference type="Rhea" id="RHEA:44956"/>
        <dbReference type="ChEBI" id="CHEBI:15378"/>
        <dbReference type="ChEBI" id="CHEBI:57783"/>
        <dbReference type="ChEBI" id="CHEBI:58349"/>
        <dbReference type="ChEBI" id="CHEBI:62077"/>
        <dbReference type="ChEBI" id="CHEBI:62620"/>
    </reaction>
    <physiologicalReaction direction="left-to-right" evidence="17">
        <dbReference type="Rhea" id="RHEA:44957"/>
    </physiologicalReaction>
</comment>
<evidence type="ECO:0000256" key="11">
    <source>
        <dbReference type="ARBA" id="ARBA00037124"/>
    </source>
</evidence>
<keyword evidence="9" id="KW-0576">Peroxisome</keyword>
<sequence length="173" mass="18541">MASRIHPVISDVAKEQAVLEGMKKTVAIGKPHILVNNAGPVAIGAKAGFIDMVEATFSMIHFVTTALRQNQRRVQALLISLRLLDRYLKEAATVELKGDIRVNAVAPGGPIRTPRNATFIDEGVFSKTIDRNPSGRPGKPEELANGIMFLLSLAAGYINGHMLCIDGGLSVAE</sequence>
<proteinExistence type="predicted"/>
<dbReference type="GO" id="GO:0006633">
    <property type="term" value="P:fatty acid biosynthetic process"/>
    <property type="evidence" value="ECO:0007669"/>
    <property type="project" value="UniProtKB-KW"/>
</dbReference>
<dbReference type="PANTHER" id="PTHR24317:SF7">
    <property type="entry name" value="PEROXISOMAL TRANS-2-ENOYL-COA REDUCTASE"/>
    <property type="match status" value="1"/>
</dbReference>
<evidence type="ECO:0000256" key="20">
    <source>
        <dbReference type="ARBA" id="ARBA00049559"/>
    </source>
</evidence>
<dbReference type="GO" id="GO:0019166">
    <property type="term" value="F:trans-2-enoyl-CoA reductase (NADPH) activity"/>
    <property type="evidence" value="ECO:0007669"/>
    <property type="project" value="UniProtKB-EC"/>
</dbReference>
<protein>
    <recommendedName>
        <fullName evidence="14">Peroxisomal trans-2-enoyl-CoA reductase</fullName>
        <ecNumber evidence="13">1.3.1.38</ecNumber>
    </recommendedName>
</protein>
<comment type="subcellular location">
    <subcellularLocation>
        <location evidence="1">Peroxisome</location>
    </subcellularLocation>
</comment>
<evidence type="ECO:0000256" key="7">
    <source>
        <dbReference type="ARBA" id="ARBA00023002"/>
    </source>
</evidence>
<evidence type="ECO:0000256" key="1">
    <source>
        <dbReference type="ARBA" id="ARBA00004275"/>
    </source>
</evidence>
<keyword evidence="10" id="KW-0275">Fatty acid biosynthesis</keyword>
<dbReference type="AlphaFoldDB" id="A0A8E2ETI3"/>
<dbReference type="EMBL" id="KV750472">
    <property type="protein sequence ID" value="OCL04570.1"/>
    <property type="molecule type" value="Genomic_DNA"/>
</dbReference>
<evidence type="ECO:0000256" key="19">
    <source>
        <dbReference type="ARBA" id="ARBA00049386"/>
    </source>
</evidence>
<evidence type="ECO:0000256" key="6">
    <source>
        <dbReference type="ARBA" id="ARBA00022857"/>
    </source>
</evidence>
<name>A0A8E2ETI3_9PEZI</name>
<gene>
    <name evidence="21" type="ORF">AOQ84DRAFT_380456</name>
</gene>
<evidence type="ECO:0000256" key="13">
    <source>
        <dbReference type="ARBA" id="ARBA00038849"/>
    </source>
</evidence>
<evidence type="ECO:0000256" key="10">
    <source>
        <dbReference type="ARBA" id="ARBA00023160"/>
    </source>
</evidence>
<evidence type="ECO:0000313" key="21">
    <source>
        <dbReference type="EMBL" id="OCL04570.1"/>
    </source>
</evidence>